<accession>A0A0V0RZR2</accession>
<protein>
    <submittedName>
        <fullName evidence="1">Uncharacterized protein</fullName>
    </submittedName>
</protein>
<dbReference type="EMBL" id="JYDL01000054">
    <property type="protein sequence ID" value="KRX19895.1"/>
    <property type="molecule type" value="Genomic_DNA"/>
</dbReference>
<name>A0A0V0RZR2_9BILA</name>
<gene>
    <name evidence="1" type="ORF">T07_11891</name>
</gene>
<sequence>MGSLCGCYLSSPLGKQDALFLHIMLIHKWTKKFFIAKTPNVNEASNAGLFLLSVLIKKIVAKPNISLSVYELSFS</sequence>
<proteinExistence type="predicted"/>
<dbReference type="Proteomes" id="UP000054630">
    <property type="component" value="Unassembled WGS sequence"/>
</dbReference>
<keyword evidence="2" id="KW-1185">Reference proteome</keyword>
<organism evidence="1 2">
    <name type="scientific">Trichinella nelsoni</name>
    <dbReference type="NCBI Taxonomy" id="6336"/>
    <lineage>
        <taxon>Eukaryota</taxon>
        <taxon>Metazoa</taxon>
        <taxon>Ecdysozoa</taxon>
        <taxon>Nematoda</taxon>
        <taxon>Enoplea</taxon>
        <taxon>Dorylaimia</taxon>
        <taxon>Trichinellida</taxon>
        <taxon>Trichinellidae</taxon>
        <taxon>Trichinella</taxon>
    </lineage>
</organism>
<dbReference type="AlphaFoldDB" id="A0A0V0RZR2"/>
<comment type="caution">
    <text evidence="1">The sequence shown here is derived from an EMBL/GenBank/DDBJ whole genome shotgun (WGS) entry which is preliminary data.</text>
</comment>
<dbReference type="OrthoDB" id="5917724at2759"/>
<reference evidence="1 2" key="1">
    <citation type="submission" date="2015-01" db="EMBL/GenBank/DDBJ databases">
        <title>Evolution of Trichinella species and genotypes.</title>
        <authorList>
            <person name="Korhonen P.K."/>
            <person name="Edoardo P."/>
            <person name="Giuseppe L.R."/>
            <person name="Gasser R.B."/>
        </authorList>
    </citation>
    <scope>NUCLEOTIDE SEQUENCE [LARGE SCALE GENOMIC DNA]</scope>
    <source>
        <strain evidence="1">ISS37</strain>
    </source>
</reference>
<evidence type="ECO:0000313" key="2">
    <source>
        <dbReference type="Proteomes" id="UP000054630"/>
    </source>
</evidence>
<evidence type="ECO:0000313" key="1">
    <source>
        <dbReference type="EMBL" id="KRX19895.1"/>
    </source>
</evidence>